<dbReference type="InterPro" id="IPR050156">
    <property type="entry name" value="TC-AMP_synthase_SUA5"/>
</dbReference>
<dbReference type="Pfam" id="PF01300">
    <property type="entry name" value="Sua5_yciO_yrdC"/>
    <property type="match status" value="1"/>
</dbReference>
<comment type="caution">
    <text evidence="15">The sequence shown here is derived from an EMBL/GenBank/DDBJ whole genome shotgun (WGS) entry which is preliminary data.</text>
</comment>
<organism evidence="15 16">
    <name type="scientific">Rheinheimera maricola</name>
    <dbReference type="NCBI Taxonomy" id="2793282"/>
    <lineage>
        <taxon>Bacteria</taxon>
        <taxon>Pseudomonadati</taxon>
        <taxon>Pseudomonadota</taxon>
        <taxon>Gammaproteobacteria</taxon>
        <taxon>Chromatiales</taxon>
        <taxon>Chromatiaceae</taxon>
        <taxon>Rheinheimera</taxon>
    </lineage>
</organism>
<dbReference type="InterPro" id="IPR006070">
    <property type="entry name" value="Sua5-like_dom"/>
</dbReference>
<evidence type="ECO:0000313" key="15">
    <source>
        <dbReference type="EMBL" id="MBZ9613098.1"/>
    </source>
</evidence>
<dbReference type="PANTHER" id="PTHR17490:SF16">
    <property type="entry name" value="THREONYLCARBAMOYL-AMP SYNTHASE"/>
    <property type="match status" value="1"/>
</dbReference>
<dbReference type="InterPro" id="IPR010923">
    <property type="entry name" value="T(6)A37_SUA5"/>
</dbReference>
<evidence type="ECO:0000256" key="8">
    <source>
        <dbReference type="ARBA" id="ARBA00022695"/>
    </source>
</evidence>
<dbReference type="EC" id="2.7.7.87" evidence="3 13"/>
<evidence type="ECO:0000256" key="2">
    <source>
        <dbReference type="ARBA" id="ARBA00007663"/>
    </source>
</evidence>
<evidence type="ECO:0000256" key="12">
    <source>
        <dbReference type="ARBA" id="ARBA00048366"/>
    </source>
</evidence>
<proteinExistence type="inferred from homology"/>
<keyword evidence="8 13" id="KW-0548">Nucleotidyltransferase</keyword>
<sequence length="324" mass="34859">MKTVLLQADNAVDLAMCGDWLKQGKLVAVPTETVYGLAADATNLDAVRAIFTAKGRPENHPLIVHVHDKKAINDWACKVSTAAYALAEAFWPGPLTLLLHKAPHVSPVVTGRLNTVGLRMPSHPVLLAVLQQQQLAVAAPSANLFKKLSPTSAEHVMAGMQGKISAVLDGGECQFGVESTIIDLTQIIPTIVRAGPISAAQIEAVLGRPVAQPRQHNVAVPGNVSAHYQPDKPLLCFSRAELLLHLPQQQQPIALLHYSETVGSAVVTKLKMPSLATAFARSLYQTLFAADKLPVTAIWCELPPDTDEWRAVNDRLSRASCNRS</sequence>
<comment type="subcellular location">
    <subcellularLocation>
        <location evidence="1 13">Cytoplasm</location>
    </subcellularLocation>
</comment>
<evidence type="ECO:0000313" key="16">
    <source>
        <dbReference type="Proteomes" id="UP000663814"/>
    </source>
</evidence>
<dbReference type="Proteomes" id="UP000663814">
    <property type="component" value="Unassembled WGS sequence"/>
</dbReference>
<accession>A0ABS7XC08</accession>
<dbReference type="RefSeq" id="WP_205311807.1">
    <property type="nucleotide sequence ID" value="NZ_JAERPS020000006.1"/>
</dbReference>
<keyword evidence="5 13" id="KW-0963">Cytoplasm</keyword>
<keyword evidence="7 13" id="KW-0819">tRNA processing</keyword>
<dbReference type="NCBIfam" id="TIGR00057">
    <property type="entry name" value="L-threonylcarbamoyladenylate synthase"/>
    <property type="match status" value="1"/>
</dbReference>
<evidence type="ECO:0000256" key="5">
    <source>
        <dbReference type="ARBA" id="ARBA00022490"/>
    </source>
</evidence>
<keyword evidence="10 13" id="KW-0067">ATP-binding</keyword>
<comment type="similarity">
    <text evidence="2 13">Belongs to the SUA5 family.</text>
</comment>
<evidence type="ECO:0000256" key="3">
    <source>
        <dbReference type="ARBA" id="ARBA00012584"/>
    </source>
</evidence>
<keyword evidence="6 13" id="KW-0808">Transferase</keyword>
<evidence type="ECO:0000259" key="14">
    <source>
        <dbReference type="PROSITE" id="PS51163"/>
    </source>
</evidence>
<evidence type="ECO:0000256" key="13">
    <source>
        <dbReference type="PIRNR" id="PIRNR004930"/>
    </source>
</evidence>
<evidence type="ECO:0000256" key="11">
    <source>
        <dbReference type="ARBA" id="ARBA00029774"/>
    </source>
</evidence>
<dbReference type="Gene3D" id="3.40.50.11030">
    <property type="entry name" value="Threonylcarbamoyl-AMP synthase, C-terminal domain"/>
    <property type="match status" value="1"/>
</dbReference>
<dbReference type="Pfam" id="PF03481">
    <property type="entry name" value="Sua5_C"/>
    <property type="match status" value="1"/>
</dbReference>
<name>A0ABS7XC08_9GAMM</name>
<dbReference type="InterPro" id="IPR038385">
    <property type="entry name" value="Sua5/YwlC_C"/>
</dbReference>
<dbReference type="InterPro" id="IPR005145">
    <property type="entry name" value="Sua5_C"/>
</dbReference>
<dbReference type="EMBL" id="JAERPS020000006">
    <property type="protein sequence ID" value="MBZ9613098.1"/>
    <property type="molecule type" value="Genomic_DNA"/>
</dbReference>
<comment type="function">
    <text evidence="13">Required for the formation of a threonylcarbamoyl group on adenosine at position 37 (t(6)A37) in tRNAs that read codons beginning with adenine.</text>
</comment>
<keyword evidence="16" id="KW-1185">Reference proteome</keyword>
<evidence type="ECO:0000256" key="10">
    <source>
        <dbReference type="ARBA" id="ARBA00022840"/>
    </source>
</evidence>
<dbReference type="PANTHER" id="PTHR17490">
    <property type="entry name" value="SUA5"/>
    <property type="match status" value="1"/>
</dbReference>
<feature type="domain" description="YrdC-like" evidence="14">
    <location>
        <begin position="11"/>
        <end position="197"/>
    </location>
</feature>
<evidence type="ECO:0000256" key="1">
    <source>
        <dbReference type="ARBA" id="ARBA00004496"/>
    </source>
</evidence>
<dbReference type="Gene3D" id="3.90.870.10">
    <property type="entry name" value="DHBP synthase"/>
    <property type="match status" value="1"/>
</dbReference>
<dbReference type="PIRSF" id="PIRSF004930">
    <property type="entry name" value="Tln_factor_SUA5"/>
    <property type="match status" value="1"/>
</dbReference>
<dbReference type="PROSITE" id="PS51163">
    <property type="entry name" value="YRDC"/>
    <property type="match status" value="1"/>
</dbReference>
<dbReference type="InterPro" id="IPR017945">
    <property type="entry name" value="DHBP_synth_RibB-like_a/b_dom"/>
</dbReference>
<protein>
    <recommendedName>
        <fullName evidence="4 13">Threonylcarbamoyl-AMP synthase</fullName>
        <shortName evidence="13">TC-AMP synthase</shortName>
        <ecNumber evidence="3 13">2.7.7.87</ecNumber>
    </recommendedName>
    <alternativeName>
        <fullName evidence="11 13">L-threonylcarbamoyladenylate synthase</fullName>
    </alternativeName>
</protein>
<evidence type="ECO:0000256" key="9">
    <source>
        <dbReference type="ARBA" id="ARBA00022741"/>
    </source>
</evidence>
<keyword evidence="9 13" id="KW-0547">Nucleotide-binding</keyword>
<gene>
    <name evidence="15" type="ORF">I4W93_016025</name>
</gene>
<evidence type="ECO:0000256" key="6">
    <source>
        <dbReference type="ARBA" id="ARBA00022679"/>
    </source>
</evidence>
<dbReference type="SUPFAM" id="SSF55821">
    <property type="entry name" value="YrdC/RibB"/>
    <property type="match status" value="1"/>
</dbReference>
<comment type="catalytic activity">
    <reaction evidence="12 13">
        <text>L-threonine + hydrogencarbonate + ATP = L-threonylcarbamoyladenylate + diphosphate + H2O</text>
        <dbReference type="Rhea" id="RHEA:36407"/>
        <dbReference type="ChEBI" id="CHEBI:15377"/>
        <dbReference type="ChEBI" id="CHEBI:17544"/>
        <dbReference type="ChEBI" id="CHEBI:30616"/>
        <dbReference type="ChEBI" id="CHEBI:33019"/>
        <dbReference type="ChEBI" id="CHEBI:57926"/>
        <dbReference type="ChEBI" id="CHEBI:73682"/>
        <dbReference type="EC" id="2.7.7.87"/>
    </reaction>
</comment>
<evidence type="ECO:0000256" key="7">
    <source>
        <dbReference type="ARBA" id="ARBA00022694"/>
    </source>
</evidence>
<reference evidence="15 16" key="1">
    <citation type="submission" date="2020-12" db="EMBL/GenBank/DDBJ databases">
        <authorList>
            <person name="Ruan W."/>
            <person name="Khan S.A."/>
            <person name="Jeon C.O."/>
        </authorList>
    </citation>
    <scope>NUCLEOTIDE SEQUENCE [LARGE SCALE GENOMIC DNA]</scope>
    <source>
        <strain evidence="15 16">MA-13</strain>
    </source>
</reference>
<evidence type="ECO:0000256" key="4">
    <source>
        <dbReference type="ARBA" id="ARBA00015492"/>
    </source>
</evidence>
<reference evidence="15 16" key="2">
    <citation type="submission" date="2021-08" db="EMBL/GenBank/DDBJ databases">
        <title>Rheinheimera aquimaris sp. nov., isolated from seawater of the East Sea in Korea.</title>
        <authorList>
            <person name="Kim K.H."/>
            <person name="Wenting R."/>
            <person name="Kim K.R."/>
            <person name="Jeon C.O."/>
        </authorList>
    </citation>
    <scope>NUCLEOTIDE SEQUENCE [LARGE SCALE GENOMIC DNA]</scope>
    <source>
        <strain evidence="15 16">MA-13</strain>
    </source>
</reference>